<dbReference type="Proteomes" id="UP001181693">
    <property type="component" value="Unassembled WGS sequence"/>
</dbReference>
<comment type="caution">
    <text evidence="1">The sequence shown here is derived from an EMBL/GenBank/DDBJ whole genome shotgun (WGS) entry which is preliminary data.</text>
</comment>
<dbReference type="GO" id="GO:0000423">
    <property type="term" value="P:mitophagy"/>
    <property type="evidence" value="ECO:0007669"/>
    <property type="project" value="InterPro"/>
</dbReference>
<name>A0AAV3AA28_PYXAD</name>
<sequence length="277" mass="31741">MAASSSQQWNDRAEKLHRRLERLREADNDDPLLLKASVTLQSLKDACSKETQNCNGLPCLRLYSQAILDITCYEENRLVDEEFANGDSLQKVRELIQIITEPESLAEENNASKQRFLLDLDVKECLHWRRGALLYMYCHTVGERENWNLSDQRIFHQCLRDGVYYLLKMLKTRSPIQLNDEVSFQDLNTATLLAKGIFSDVHVLALMYCGEMCFWALSYCSDVPPGSDSETHSKILNFKEVGEKVLDTYVSVCEGPLSGQGWSTDNAKKILEFLKTR</sequence>
<protein>
    <submittedName>
        <fullName evidence="1">Uncharacterized protein</fullName>
    </submittedName>
</protein>
<evidence type="ECO:0000313" key="1">
    <source>
        <dbReference type="EMBL" id="DBA23698.1"/>
    </source>
</evidence>
<accession>A0AAV3AA28</accession>
<dbReference type="AlphaFoldDB" id="A0AAV3AA28"/>
<keyword evidence="2" id="KW-1185">Reference proteome</keyword>
<dbReference type="EMBL" id="DYDO01000006">
    <property type="protein sequence ID" value="DBA23698.1"/>
    <property type="molecule type" value="Genomic_DNA"/>
</dbReference>
<gene>
    <name evidence="1" type="ORF">GDO54_014589</name>
</gene>
<dbReference type="PANTHER" id="PTHR28494:SF1">
    <property type="entry name" value="RAB7A-INTERACTING MON1-CCZ1 COMPLEX SUBUNIT 1"/>
    <property type="match status" value="1"/>
</dbReference>
<reference evidence="1" key="1">
    <citation type="thesis" date="2020" institute="ProQuest LLC" country="789 East Eisenhower Parkway, Ann Arbor, MI, USA">
        <title>Comparative Genomics and Chromosome Evolution.</title>
        <authorList>
            <person name="Mudd A.B."/>
        </authorList>
    </citation>
    <scope>NUCLEOTIDE SEQUENCE</scope>
    <source>
        <strain evidence="1">1538</strain>
        <tissue evidence="1">Blood</tissue>
    </source>
</reference>
<dbReference type="Pfam" id="PF17716">
    <property type="entry name" value="RIMC1"/>
    <property type="match status" value="1"/>
</dbReference>
<organism evidence="1 2">
    <name type="scientific">Pyxicephalus adspersus</name>
    <name type="common">African bullfrog</name>
    <dbReference type="NCBI Taxonomy" id="30357"/>
    <lineage>
        <taxon>Eukaryota</taxon>
        <taxon>Metazoa</taxon>
        <taxon>Chordata</taxon>
        <taxon>Craniata</taxon>
        <taxon>Vertebrata</taxon>
        <taxon>Euteleostomi</taxon>
        <taxon>Amphibia</taxon>
        <taxon>Batrachia</taxon>
        <taxon>Anura</taxon>
        <taxon>Neobatrachia</taxon>
        <taxon>Ranoidea</taxon>
        <taxon>Pyxicephalidae</taxon>
        <taxon>Pyxicephalinae</taxon>
        <taxon>Pyxicephalus</taxon>
    </lineage>
</organism>
<proteinExistence type="predicted"/>
<evidence type="ECO:0000313" key="2">
    <source>
        <dbReference type="Proteomes" id="UP001181693"/>
    </source>
</evidence>
<dbReference type="PANTHER" id="PTHR28494">
    <property type="entry name" value="UPF0600 PROTEIN C5ORF51"/>
    <property type="match status" value="1"/>
</dbReference>
<dbReference type="InterPro" id="IPR037657">
    <property type="entry name" value="RIMC1"/>
</dbReference>